<dbReference type="InterPro" id="IPR006143">
    <property type="entry name" value="RND_pump_MFP"/>
</dbReference>
<comment type="similarity">
    <text evidence="1">Belongs to the membrane fusion protein (MFP) (TC 8.A.1) family.</text>
</comment>
<reference evidence="7 8" key="1">
    <citation type="submission" date="2015-11" db="EMBL/GenBank/DDBJ databases">
        <title>Draft Genome Sequence of the Strain BR 10303 (Bradyrhizobium sp.) isolated from nodules of Centrolobium paraense.</title>
        <authorList>
            <person name="Zelli J.E."/>
            <person name="Simoes-Araujo J.L."/>
            <person name="Barauna A.C."/>
            <person name="Silva K."/>
        </authorList>
    </citation>
    <scope>NUCLEOTIDE SEQUENCE [LARGE SCALE GENOMIC DNA]</scope>
    <source>
        <strain evidence="7 8">BR 10303</strain>
    </source>
</reference>
<dbReference type="FunFam" id="2.40.30.170:FF:000010">
    <property type="entry name" value="Efflux RND transporter periplasmic adaptor subunit"/>
    <property type="match status" value="1"/>
</dbReference>
<accession>A0A109JPQ9</accession>
<dbReference type="AlphaFoldDB" id="A0A109JPQ9"/>
<dbReference type="Pfam" id="PF25989">
    <property type="entry name" value="YknX_C"/>
    <property type="match status" value="1"/>
</dbReference>
<dbReference type="Proteomes" id="UP000057737">
    <property type="component" value="Unassembled WGS sequence"/>
</dbReference>
<feature type="domain" description="CusB-like beta-barrel" evidence="5">
    <location>
        <begin position="253"/>
        <end position="325"/>
    </location>
</feature>
<evidence type="ECO:0000256" key="2">
    <source>
        <dbReference type="SAM" id="MobiDB-lite"/>
    </source>
</evidence>
<name>A0A109JPQ9_9BRAD</name>
<dbReference type="Gene3D" id="2.40.420.20">
    <property type="match status" value="1"/>
</dbReference>
<evidence type="ECO:0000256" key="3">
    <source>
        <dbReference type="SAM" id="Phobius"/>
    </source>
</evidence>
<dbReference type="InterPro" id="IPR058637">
    <property type="entry name" value="YknX-like_C"/>
</dbReference>
<feature type="region of interest" description="Disordered" evidence="2">
    <location>
        <begin position="390"/>
        <end position="409"/>
    </location>
</feature>
<dbReference type="GO" id="GO:0015562">
    <property type="term" value="F:efflux transmembrane transporter activity"/>
    <property type="evidence" value="ECO:0007669"/>
    <property type="project" value="TreeGrafter"/>
</dbReference>
<dbReference type="Gene3D" id="1.10.287.470">
    <property type="entry name" value="Helix hairpin bin"/>
    <property type="match status" value="1"/>
</dbReference>
<dbReference type="EMBL" id="LNCU01000081">
    <property type="protein sequence ID" value="KWV52841.1"/>
    <property type="molecule type" value="Genomic_DNA"/>
</dbReference>
<evidence type="ECO:0000259" key="5">
    <source>
        <dbReference type="Pfam" id="PF25954"/>
    </source>
</evidence>
<feature type="region of interest" description="Disordered" evidence="2">
    <location>
        <begin position="154"/>
        <end position="175"/>
    </location>
</feature>
<dbReference type="Pfam" id="PF25917">
    <property type="entry name" value="BSH_RND"/>
    <property type="match status" value="1"/>
</dbReference>
<feature type="transmembrane region" description="Helical" evidence="3">
    <location>
        <begin position="20"/>
        <end position="40"/>
    </location>
</feature>
<comment type="caution">
    <text evidence="7">The sequence shown here is derived from an EMBL/GenBank/DDBJ whole genome shotgun (WGS) entry which is preliminary data.</text>
</comment>
<dbReference type="Pfam" id="PF25954">
    <property type="entry name" value="Beta-barrel_RND_2"/>
    <property type="match status" value="1"/>
</dbReference>
<keyword evidence="3" id="KW-1133">Transmembrane helix</keyword>
<dbReference type="Gene3D" id="2.40.30.170">
    <property type="match status" value="1"/>
</dbReference>
<dbReference type="SUPFAM" id="SSF111369">
    <property type="entry name" value="HlyD-like secretion proteins"/>
    <property type="match status" value="1"/>
</dbReference>
<keyword evidence="3" id="KW-0472">Membrane</keyword>
<evidence type="ECO:0000259" key="6">
    <source>
        <dbReference type="Pfam" id="PF25989"/>
    </source>
</evidence>
<dbReference type="PANTHER" id="PTHR30469">
    <property type="entry name" value="MULTIDRUG RESISTANCE PROTEIN MDTA"/>
    <property type="match status" value="1"/>
</dbReference>
<dbReference type="PANTHER" id="PTHR30469:SF37">
    <property type="entry name" value="RAGD PROTEIN"/>
    <property type="match status" value="1"/>
</dbReference>
<dbReference type="Gene3D" id="2.40.50.100">
    <property type="match status" value="1"/>
</dbReference>
<organism evidence="7 8">
    <name type="scientific">Bradyrhizobium macuxiense</name>
    <dbReference type="NCBI Taxonomy" id="1755647"/>
    <lineage>
        <taxon>Bacteria</taxon>
        <taxon>Pseudomonadati</taxon>
        <taxon>Pseudomonadota</taxon>
        <taxon>Alphaproteobacteria</taxon>
        <taxon>Hyphomicrobiales</taxon>
        <taxon>Nitrobacteraceae</taxon>
        <taxon>Bradyrhizobium</taxon>
    </lineage>
</organism>
<evidence type="ECO:0000259" key="4">
    <source>
        <dbReference type="Pfam" id="PF25917"/>
    </source>
</evidence>
<gene>
    <name evidence="7" type="ORF">AS156_09320</name>
</gene>
<dbReference type="InterPro" id="IPR058792">
    <property type="entry name" value="Beta-barrel_RND_2"/>
</dbReference>
<dbReference type="GO" id="GO:1990281">
    <property type="term" value="C:efflux pump complex"/>
    <property type="evidence" value="ECO:0007669"/>
    <property type="project" value="TreeGrafter"/>
</dbReference>
<dbReference type="RefSeq" id="WP_066509156.1">
    <property type="nucleotide sequence ID" value="NZ_LNCU01000081.1"/>
</dbReference>
<feature type="domain" description="Multidrug resistance protein MdtA-like barrel-sandwich hybrid" evidence="4">
    <location>
        <begin position="88"/>
        <end position="238"/>
    </location>
</feature>
<proteinExistence type="inferred from homology"/>
<dbReference type="InterPro" id="IPR058625">
    <property type="entry name" value="MdtA-like_BSH"/>
</dbReference>
<protein>
    <submittedName>
        <fullName evidence="7">RND transporter</fullName>
    </submittedName>
</protein>
<evidence type="ECO:0000313" key="8">
    <source>
        <dbReference type="Proteomes" id="UP000057737"/>
    </source>
</evidence>
<evidence type="ECO:0000313" key="7">
    <source>
        <dbReference type="EMBL" id="KWV52841.1"/>
    </source>
</evidence>
<dbReference type="OrthoDB" id="9806939at2"/>
<sequence length="409" mass="43895">MSEPVQLPSDRPDQRYRRIARSVSLVAVILIAVLVGYGAWRHAESNAMARETLIHEQKMVPTVRTQSANAVTDPKMLNLTGTMNPFESATLYARATGYISKRKVDIGSHVHAGDLLATIAAPDLDQQLVQAKAQVMQLEAALEQARANEQLARANNERTSRLVPQGWQSKQQGDTDRLSYAAQSAGVRVASANLDAQKAQVSRLEQLTGFERVTAPFDGVITARQIDTGSLVTADSANGTSLFSIARTDTLRVQVYVPQESALAVRDSSRADVTVPEIPDRTFHGTVARNANALQAGTRTLLAEVDIDNADGALHPGLYCTVRLAIPRAQPVTIVPSEAVIFDERGLSVAVVVDGIARLRHVELAADDGAQVEIKQGLNSGDRVILNPPIGIADGQPVNADGSGRQATR</sequence>
<evidence type="ECO:0000256" key="1">
    <source>
        <dbReference type="ARBA" id="ARBA00009477"/>
    </source>
</evidence>
<keyword evidence="8" id="KW-1185">Reference proteome</keyword>
<dbReference type="NCBIfam" id="TIGR01730">
    <property type="entry name" value="RND_mfp"/>
    <property type="match status" value="1"/>
</dbReference>
<keyword evidence="3" id="KW-0812">Transmembrane</keyword>
<feature type="domain" description="YknX-like C-terminal permuted SH3-like" evidence="6">
    <location>
        <begin position="334"/>
        <end position="399"/>
    </location>
</feature>